<dbReference type="EMBL" id="KV417285">
    <property type="protein sequence ID" value="KZO96150.1"/>
    <property type="molecule type" value="Genomic_DNA"/>
</dbReference>
<name>A0A167LY51_CALVF</name>
<organism evidence="2 3">
    <name type="scientific">Calocera viscosa (strain TUFC12733)</name>
    <dbReference type="NCBI Taxonomy" id="1330018"/>
    <lineage>
        <taxon>Eukaryota</taxon>
        <taxon>Fungi</taxon>
        <taxon>Dikarya</taxon>
        <taxon>Basidiomycota</taxon>
        <taxon>Agaricomycotina</taxon>
        <taxon>Dacrymycetes</taxon>
        <taxon>Dacrymycetales</taxon>
        <taxon>Dacrymycetaceae</taxon>
        <taxon>Calocera</taxon>
    </lineage>
</organism>
<evidence type="ECO:0000256" key="1">
    <source>
        <dbReference type="SAM" id="MobiDB-lite"/>
    </source>
</evidence>
<gene>
    <name evidence="2" type="ORF">CALVIDRAFT_598483</name>
</gene>
<reference evidence="2 3" key="1">
    <citation type="journal article" date="2016" name="Mol. Biol. Evol.">
        <title>Comparative Genomics of Early-Diverging Mushroom-Forming Fungi Provides Insights into the Origins of Lignocellulose Decay Capabilities.</title>
        <authorList>
            <person name="Nagy L.G."/>
            <person name="Riley R."/>
            <person name="Tritt A."/>
            <person name="Adam C."/>
            <person name="Daum C."/>
            <person name="Floudas D."/>
            <person name="Sun H."/>
            <person name="Yadav J.S."/>
            <person name="Pangilinan J."/>
            <person name="Larsson K.H."/>
            <person name="Matsuura K."/>
            <person name="Barry K."/>
            <person name="Labutti K."/>
            <person name="Kuo R."/>
            <person name="Ohm R.A."/>
            <person name="Bhattacharya S.S."/>
            <person name="Shirouzu T."/>
            <person name="Yoshinaga Y."/>
            <person name="Martin F.M."/>
            <person name="Grigoriev I.V."/>
            <person name="Hibbett D.S."/>
        </authorList>
    </citation>
    <scope>NUCLEOTIDE SEQUENCE [LARGE SCALE GENOMIC DNA]</scope>
    <source>
        <strain evidence="2 3">TUFC12733</strain>
    </source>
</reference>
<feature type="region of interest" description="Disordered" evidence="1">
    <location>
        <begin position="1"/>
        <end position="29"/>
    </location>
</feature>
<protein>
    <submittedName>
        <fullName evidence="2">Uncharacterized protein</fullName>
    </submittedName>
</protein>
<sequence length="383" mass="43811">MQTGETMALEPEASSSTSESSSTSAADEMLKDVNVPVNILPRVDERCFTYCTQRSNTRTFQVEPACHTICWRKVWNYERTLINAASREGFVHLNVPPPAGVTREEDKEALHDRFADERERLHALDKRRKRPTADEEKERAFEERHLSFINALNTLAMQVKSTGQEDKAQFIHGLSAKVHGNSDKWFSSSRFGKWTGRWIHPFPPPNTDRWNWFRGHFIYYARGPSRAKEHMGSMQHLGLGEDWKADGALAVRDIGEKRGNESRAVGLRELQGEEAGLLGKEDIRDPNYAVLISLEHLPPMVYDSIINSFQRIYNPVVSLLERYRASFASGQQRRTAGMLWQTAWDPEEGPLGTLKKLGAAFERRRKEEEREREEREGKKGGGL</sequence>
<feature type="compositionally biased region" description="Basic and acidic residues" evidence="1">
    <location>
        <begin position="361"/>
        <end position="383"/>
    </location>
</feature>
<evidence type="ECO:0000313" key="3">
    <source>
        <dbReference type="Proteomes" id="UP000076738"/>
    </source>
</evidence>
<dbReference type="OrthoDB" id="3171382at2759"/>
<keyword evidence="3" id="KW-1185">Reference proteome</keyword>
<dbReference type="AlphaFoldDB" id="A0A167LY51"/>
<proteinExistence type="predicted"/>
<feature type="region of interest" description="Disordered" evidence="1">
    <location>
        <begin position="359"/>
        <end position="383"/>
    </location>
</feature>
<dbReference type="Proteomes" id="UP000076738">
    <property type="component" value="Unassembled WGS sequence"/>
</dbReference>
<feature type="compositionally biased region" description="Low complexity" evidence="1">
    <location>
        <begin position="12"/>
        <end position="26"/>
    </location>
</feature>
<accession>A0A167LY51</accession>
<evidence type="ECO:0000313" key="2">
    <source>
        <dbReference type="EMBL" id="KZO96150.1"/>
    </source>
</evidence>